<feature type="transmembrane region" description="Helical" evidence="11">
    <location>
        <begin position="26"/>
        <end position="46"/>
    </location>
</feature>
<name>A0AB38VRS5_9CORY</name>
<protein>
    <submittedName>
        <fullName evidence="12">Na+/H+ antiporter</fullName>
    </submittedName>
</protein>
<keyword evidence="4" id="KW-1003">Cell membrane</keyword>
<evidence type="ECO:0000256" key="9">
    <source>
        <dbReference type="ARBA" id="ARBA00023136"/>
    </source>
</evidence>
<reference evidence="12 13" key="1">
    <citation type="submission" date="2018-12" db="EMBL/GenBank/DDBJ databases">
        <authorList>
            <consortium name="Pathogen Informatics"/>
        </authorList>
    </citation>
    <scope>NUCLEOTIDE SEQUENCE [LARGE SCALE GENOMIC DNA]</scope>
    <source>
        <strain evidence="12 13">NCTC949</strain>
    </source>
</reference>
<comment type="subcellular location">
    <subcellularLocation>
        <location evidence="1">Cell inner membrane</location>
        <topology evidence="1">Multi-pass membrane protein</topology>
    </subcellularLocation>
</comment>
<dbReference type="AlphaFoldDB" id="A0AB38VRS5"/>
<keyword evidence="9 11" id="KW-0472">Membrane</keyword>
<dbReference type="InterPro" id="IPR004670">
    <property type="entry name" value="NhaA"/>
</dbReference>
<keyword evidence="6 11" id="KW-1133">Transmembrane helix</keyword>
<keyword evidence="3" id="KW-0050">Antiport</keyword>
<keyword evidence="7" id="KW-0915">Sodium</keyword>
<evidence type="ECO:0000256" key="4">
    <source>
        <dbReference type="ARBA" id="ARBA00022475"/>
    </source>
</evidence>
<dbReference type="PANTHER" id="PTHR30341:SF0">
    <property type="entry name" value="NA(+)_H(+) ANTIPORTER NHAA"/>
    <property type="match status" value="1"/>
</dbReference>
<dbReference type="PANTHER" id="PTHR30341">
    <property type="entry name" value="SODIUM ION/PROTON ANTIPORTER NHAA-RELATED"/>
    <property type="match status" value="1"/>
</dbReference>
<evidence type="ECO:0000313" key="13">
    <source>
        <dbReference type="Proteomes" id="UP000271380"/>
    </source>
</evidence>
<gene>
    <name evidence="12" type="primary">nhaA_1</name>
    <name evidence="12" type="ORF">NCTC949_01262</name>
</gene>
<dbReference type="InterPro" id="IPR023171">
    <property type="entry name" value="Na/H_antiporter_dom_sf"/>
</dbReference>
<evidence type="ECO:0000256" key="7">
    <source>
        <dbReference type="ARBA" id="ARBA00023053"/>
    </source>
</evidence>
<dbReference type="GO" id="GO:0006885">
    <property type="term" value="P:regulation of pH"/>
    <property type="evidence" value="ECO:0007669"/>
    <property type="project" value="InterPro"/>
</dbReference>
<sequence length="90" mass="9367">MAAAIGGLVVPALVFLFITAGQDYSSAWGSVISTDTAFALGMLALIGPRNAPRLRAFLLAFAVIDDIGALGVIAIFILINLTWLHLALLA</sequence>
<evidence type="ECO:0000256" key="2">
    <source>
        <dbReference type="ARBA" id="ARBA00022448"/>
    </source>
</evidence>
<keyword evidence="5 11" id="KW-0812">Transmembrane</keyword>
<dbReference type="GO" id="GO:0005886">
    <property type="term" value="C:plasma membrane"/>
    <property type="evidence" value="ECO:0007669"/>
    <property type="project" value="UniProtKB-SubCell"/>
</dbReference>
<evidence type="ECO:0000256" key="3">
    <source>
        <dbReference type="ARBA" id="ARBA00022449"/>
    </source>
</evidence>
<feature type="transmembrane region" description="Helical" evidence="11">
    <location>
        <begin position="58"/>
        <end position="84"/>
    </location>
</feature>
<keyword evidence="2" id="KW-0813">Transport</keyword>
<keyword evidence="8" id="KW-0406">Ion transport</keyword>
<evidence type="ECO:0000256" key="1">
    <source>
        <dbReference type="ARBA" id="ARBA00004429"/>
    </source>
</evidence>
<keyword evidence="10" id="KW-0739">Sodium transport</keyword>
<dbReference type="Proteomes" id="UP000271380">
    <property type="component" value="Chromosome"/>
</dbReference>
<dbReference type="EMBL" id="LR134377">
    <property type="protein sequence ID" value="VEH06699.1"/>
    <property type="molecule type" value="Genomic_DNA"/>
</dbReference>
<dbReference type="GO" id="GO:0015385">
    <property type="term" value="F:sodium:proton antiporter activity"/>
    <property type="evidence" value="ECO:0007669"/>
    <property type="project" value="TreeGrafter"/>
</dbReference>
<evidence type="ECO:0000256" key="6">
    <source>
        <dbReference type="ARBA" id="ARBA00022989"/>
    </source>
</evidence>
<evidence type="ECO:0000256" key="11">
    <source>
        <dbReference type="SAM" id="Phobius"/>
    </source>
</evidence>
<evidence type="ECO:0000313" key="12">
    <source>
        <dbReference type="EMBL" id="VEH06699.1"/>
    </source>
</evidence>
<accession>A0AB38VRS5</accession>
<dbReference type="Pfam" id="PF06965">
    <property type="entry name" value="Na_H_antiport_1"/>
    <property type="match status" value="1"/>
</dbReference>
<evidence type="ECO:0000256" key="8">
    <source>
        <dbReference type="ARBA" id="ARBA00023065"/>
    </source>
</evidence>
<evidence type="ECO:0000256" key="5">
    <source>
        <dbReference type="ARBA" id="ARBA00022692"/>
    </source>
</evidence>
<proteinExistence type="predicted"/>
<organism evidence="12 13">
    <name type="scientific">Corynebacterium kutscheri</name>
    <dbReference type="NCBI Taxonomy" id="35755"/>
    <lineage>
        <taxon>Bacteria</taxon>
        <taxon>Bacillati</taxon>
        <taxon>Actinomycetota</taxon>
        <taxon>Actinomycetes</taxon>
        <taxon>Mycobacteriales</taxon>
        <taxon>Corynebacteriaceae</taxon>
        <taxon>Corynebacterium</taxon>
    </lineage>
</organism>
<evidence type="ECO:0000256" key="10">
    <source>
        <dbReference type="ARBA" id="ARBA00023201"/>
    </source>
</evidence>
<dbReference type="Gene3D" id="1.20.1530.10">
    <property type="entry name" value="Na+/H+ antiporter like domain"/>
    <property type="match status" value="1"/>
</dbReference>